<keyword evidence="1" id="KW-0812">Transmembrane</keyword>
<dbReference type="Proteomes" id="UP000436692">
    <property type="component" value="Unassembled WGS sequence"/>
</dbReference>
<dbReference type="InterPro" id="IPR028087">
    <property type="entry name" value="Tad_N"/>
</dbReference>
<dbReference type="SUPFAM" id="SSF53300">
    <property type="entry name" value="vWA-like"/>
    <property type="match status" value="1"/>
</dbReference>
<evidence type="ECO:0000256" key="1">
    <source>
        <dbReference type="SAM" id="Phobius"/>
    </source>
</evidence>
<feature type="transmembrane region" description="Helical" evidence="1">
    <location>
        <begin position="18"/>
        <end position="37"/>
    </location>
</feature>
<dbReference type="PROSITE" id="PS50234">
    <property type="entry name" value="VWFA"/>
    <property type="match status" value="1"/>
</dbReference>
<dbReference type="InterPro" id="IPR036465">
    <property type="entry name" value="vWFA_dom_sf"/>
</dbReference>
<protein>
    <submittedName>
        <fullName evidence="3">VWA domain-containing protein</fullName>
    </submittedName>
</protein>
<gene>
    <name evidence="3" type="ORF">GOZ95_16975</name>
</gene>
<dbReference type="Gene3D" id="3.40.50.410">
    <property type="entry name" value="von Willebrand factor, type A domain"/>
    <property type="match status" value="2"/>
</dbReference>
<comment type="caution">
    <text evidence="3">The sequence shown here is derived from an EMBL/GenBank/DDBJ whole genome shotgun (WGS) entry which is preliminary data.</text>
</comment>
<name>A0AAE5AX50_AGRVI</name>
<organism evidence="3 4">
    <name type="scientific">Agrobacterium vitis</name>
    <name type="common">Rhizobium vitis</name>
    <dbReference type="NCBI Taxonomy" id="373"/>
    <lineage>
        <taxon>Bacteria</taxon>
        <taxon>Pseudomonadati</taxon>
        <taxon>Pseudomonadota</taxon>
        <taxon>Alphaproteobacteria</taxon>
        <taxon>Hyphomicrobiales</taxon>
        <taxon>Rhizobiaceae</taxon>
        <taxon>Rhizobium/Agrobacterium group</taxon>
        <taxon>Agrobacterium</taxon>
    </lineage>
</organism>
<reference evidence="3 4" key="1">
    <citation type="submission" date="2019-12" db="EMBL/GenBank/DDBJ databases">
        <title>Whole-genome sequencing of Allorhizobium vitis.</title>
        <authorList>
            <person name="Gan H.M."/>
            <person name="Szegedi E."/>
            <person name="Burr T."/>
            <person name="Savka M.A."/>
        </authorList>
    </citation>
    <scope>NUCLEOTIDE SEQUENCE [LARGE SCALE GENOMIC DNA]</scope>
    <source>
        <strain evidence="3 4">CG989</strain>
    </source>
</reference>
<evidence type="ECO:0000313" key="4">
    <source>
        <dbReference type="Proteomes" id="UP000436692"/>
    </source>
</evidence>
<sequence>MRLKDTVSKLLADDKGNFAVMSAILLMPLLLAVGAAVDYSSARDHRNDIQVTADSAILAAASSYSSSSGVDALAAGIDSYLESKLADQGSNDVDTAAVPKRLSGPTLSADGKEICIVVGEGVPTSFMQLAGVKTVDVSAKSCAALPGNIDLEVSLVLDVSSSMIEEGRFVPMQTAVKSFLTSFANDATVAKRSKIAIAPFSSRFNIGLPHKDWLKAHGGNAAVPSRWTDPKSYYKDSKYSFSQWIDNVTTLAYTSSNYYWIGCVEPRADVEMKDNGAIGTYGLSDAPPSTEAFVAQDSNSGSSTSFCPPPIVSLTSSFSTLQSAVADMTSEGSTRLDAGMLAGWYTLSPKWRSAWGGGTSPADYSEKVKKVIVFMTDGEMNVKFGSTDPAKSSTEKLDWICDKNRTKSCNDTATSALLTTCDSIKSNSIEIYAISYSSEADVQNLQTCSSGTKYYFSASTTNIKDVYTAISKNIIGSTVRLTH</sequence>
<feature type="domain" description="VWFA" evidence="2">
    <location>
        <begin position="152"/>
        <end position="470"/>
    </location>
</feature>
<proteinExistence type="predicted"/>
<evidence type="ECO:0000313" key="3">
    <source>
        <dbReference type="EMBL" id="MUZ59136.1"/>
    </source>
</evidence>
<dbReference type="Pfam" id="PF13400">
    <property type="entry name" value="Tad"/>
    <property type="match status" value="1"/>
</dbReference>
<dbReference type="AlphaFoldDB" id="A0AAE5AX50"/>
<keyword evidence="1" id="KW-0472">Membrane</keyword>
<evidence type="ECO:0000259" key="2">
    <source>
        <dbReference type="PROSITE" id="PS50234"/>
    </source>
</evidence>
<accession>A0AAE5AX50</accession>
<dbReference type="EMBL" id="WPHM01000009">
    <property type="protein sequence ID" value="MUZ59136.1"/>
    <property type="molecule type" value="Genomic_DNA"/>
</dbReference>
<keyword evidence="1" id="KW-1133">Transmembrane helix</keyword>
<dbReference type="InterPro" id="IPR002035">
    <property type="entry name" value="VWF_A"/>
</dbReference>